<dbReference type="CDD" id="cd06225">
    <property type="entry name" value="HAMP"/>
    <property type="match status" value="1"/>
</dbReference>
<dbReference type="GO" id="GO:0016301">
    <property type="term" value="F:kinase activity"/>
    <property type="evidence" value="ECO:0007669"/>
    <property type="project" value="UniProtKB-KW"/>
</dbReference>
<dbReference type="PANTHER" id="PTHR45528:SF10">
    <property type="entry name" value="METHYL-ACCEPTING CHEMOTAXIS PROTEIN"/>
    <property type="match status" value="1"/>
</dbReference>
<dbReference type="SMART" id="SM00304">
    <property type="entry name" value="HAMP"/>
    <property type="match status" value="1"/>
</dbReference>
<evidence type="ECO:0000256" key="11">
    <source>
        <dbReference type="ARBA" id="ARBA00022989"/>
    </source>
</evidence>
<evidence type="ECO:0000259" key="16">
    <source>
        <dbReference type="PROSITE" id="PS50109"/>
    </source>
</evidence>
<comment type="caution">
    <text evidence="18">The sequence shown here is derived from an EMBL/GenBank/DDBJ whole genome shotgun (WGS) entry which is preliminary data.</text>
</comment>
<dbReference type="Pfam" id="PF00512">
    <property type="entry name" value="HisKA"/>
    <property type="match status" value="1"/>
</dbReference>
<dbReference type="Gene3D" id="3.30.565.10">
    <property type="entry name" value="Histidine kinase-like ATPase, C-terminal domain"/>
    <property type="match status" value="1"/>
</dbReference>
<keyword evidence="12" id="KW-0902">Two-component regulatory system</keyword>
<evidence type="ECO:0000256" key="5">
    <source>
        <dbReference type="ARBA" id="ARBA00022553"/>
    </source>
</evidence>
<evidence type="ECO:0000256" key="8">
    <source>
        <dbReference type="ARBA" id="ARBA00022741"/>
    </source>
</evidence>
<dbReference type="PRINTS" id="PR00344">
    <property type="entry name" value="BCTRLSENSOR"/>
</dbReference>
<protein>
    <recommendedName>
        <fullName evidence="3">histidine kinase</fullName>
        <ecNumber evidence="3">2.7.13.3</ecNumber>
    </recommendedName>
</protein>
<dbReference type="EC" id="2.7.13.3" evidence="3"/>
<dbReference type="RefSeq" id="WP_389357947.1">
    <property type="nucleotide sequence ID" value="NZ_JBIACK010000001.1"/>
</dbReference>
<evidence type="ECO:0000256" key="12">
    <source>
        <dbReference type="ARBA" id="ARBA00023012"/>
    </source>
</evidence>
<dbReference type="Proteomes" id="UP001601059">
    <property type="component" value="Unassembled WGS sequence"/>
</dbReference>
<keyword evidence="19" id="KW-1185">Reference proteome</keyword>
<evidence type="ECO:0000256" key="9">
    <source>
        <dbReference type="ARBA" id="ARBA00022777"/>
    </source>
</evidence>
<feature type="transmembrane region" description="Helical" evidence="15">
    <location>
        <begin position="12"/>
        <end position="31"/>
    </location>
</feature>
<evidence type="ECO:0000256" key="10">
    <source>
        <dbReference type="ARBA" id="ARBA00022840"/>
    </source>
</evidence>
<evidence type="ECO:0000256" key="7">
    <source>
        <dbReference type="ARBA" id="ARBA00022692"/>
    </source>
</evidence>
<dbReference type="Gene3D" id="1.10.287.130">
    <property type="match status" value="1"/>
</dbReference>
<feature type="coiled-coil region" evidence="14">
    <location>
        <begin position="246"/>
        <end position="280"/>
    </location>
</feature>
<dbReference type="SMART" id="SM00388">
    <property type="entry name" value="HisKA"/>
    <property type="match status" value="1"/>
</dbReference>
<sequence length="496" mass="57396">MRKKRSIRKKFLTGYLFIFSLSLMLALLVLTEMLNRNSENLIKKDMEQVQKYSREYTKQFVLLNNLSNNAFSIAGGTLVQELSENLQSNVMLYTSDGTFLFEAIREGHDFTIVNVKPSPFLKKSSNADLVQARDNKASLVITKVEKKNIVYFSYPLYINGEQYGIVRVSKNYDDLFKSNQNVLFGMTLFILFLFITIFLFSYVLSSKITKPLFQLTQSFHEVANGNYDSTLYIKTGDEIEELTSHFNEMKRKIKEQIITIQEEKETIEKLEKSRREFFNNVTHELKTPLTTISGYAQILSDEDFNDKLFLYKAANRIRTESDRLHEMVVEVIELSKRNMKEMNKVSMDLIVRQTCEDLEMKALKYGMSIQYDLIPLFVNGNENMLSEVMINLLDNSIKYGKNDSIISVSLTQKDYGCLLEVSNKCSECNEQIMQNAFEPFYRGNKTNKEEKGSTGLGLYISKQVVEDHQGTIDMRMDNDLVTISIKLPTWQQIGNK</sequence>
<dbReference type="Gene3D" id="6.10.340.10">
    <property type="match status" value="1"/>
</dbReference>
<evidence type="ECO:0000256" key="2">
    <source>
        <dbReference type="ARBA" id="ARBA00004651"/>
    </source>
</evidence>
<evidence type="ECO:0000259" key="17">
    <source>
        <dbReference type="PROSITE" id="PS50885"/>
    </source>
</evidence>
<proteinExistence type="predicted"/>
<dbReference type="PANTHER" id="PTHR45528">
    <property type="entry name" value="SENSOR HISTIDINE KINASE CPXA"/>
    <property type="match status" value="1"/>
</dbReference>
<dbReference type="InterPro" id="IPR004358">
    <property type="entry name" value="Sig_transdc_His_kin-like_C"/>
</dbReference>
<dbReference type="CDD" id="cd00082">
    <property type="entry name" value="HisKA"/>
    <property type="match status" value="1"/>
</dbReference>
<reference evidence="18 19" key="1">
    <citation type="submission" date="2024-08" db="EMBL/GenBank/DDBJ databases">
        <title>Two novel Cytobacillus novel species.</title>
        <authorList>
            <person name="Liu G."/>
        </authorList>
    </citation>
    <scope>NUCLEOTIDE SEQUENCE [LARGE SCALE GENOMIC DNA]</scope>
    <source>
        <strain evidence="18 19">FJAT-54145</strain>
    </source>
</reference>
<feature type="transmembrane region" description="Helical" evidence="15">
    <location>
        <begin position="182"/>
        <end position="204"/>
    </location>
</feature>
<keyword evidence="4" id="KW-1003">Cell membrane</keyword>
<evidence type="ECO:0000256" key="1">
    <source>
        <dbReference type="ARBA" id="ARBA00000085"/>
    </source>
</evidence>
<accession>A0ABW6K9X6</accession>
<keyword evidence="14" id="KW-0175">Coiled coil</keyword>
<dbReference type="InterPro" id="IPR036097">
    <property type="entry name" value="HisK_dim/P_sf"/>
</dbReference>
<keyword evidence="7 15" id="KW-0812">Transmembrane</keyword>
<keyword evidence="11 15" id="KW-1133">Transmembrane helix</keyword>
<name>A0ABW6K9X6_9BACI</name>
<dbReference type="InterPro" id="IPR003661">
    <property type="entry name" value="HisK_dim/P_dom"/>
</dbReference>
<dbReference type="InterPro" id="IPR003660">
    <property type="entry name" value="HAMP_dom"/>
</dbReference>
<dbReference type="Pfam" id="PF02518">
    <property type="entry name" value="HATPase_c"/>
    <property type="match status" value="1"/>
</dbReference>
<evidence type="ECO:0000256" key="15">
    <source>
        <dbReference type="SAM" id="Phobius"/>
    </source>
</evidence>
<comment type="catalytic activity">
    <reaction evidence="1">
        <text>ATP + protein L-histidine = ADP + protein N-phospho-L-histidine.</text>
        <dbReference type="EC" id="2.7.13.3"/>
    </reaction>
</comment>
<keyword evidence="10" id="KW-0067">ATP-binding</keyword>
<dbReference type="PROSITE" id="PS50109">
    <property type="entry name" value="HIS_KIN"/>
    <property type="match status" value="1"/>
</dbReference>
<feature type="domain" description="HAMP" evidence="17">
    <location>
        <begin position="206"/>
        <end position="258"/>
    </location>
</feature>
<dbReference type="SUPFAM" id="SSF55874">
    <property type="entry name" value="ATPase domain of HSP90 chaperone/DNA topoisomerase II/histidine kinase"/>
    <property type="match status" value="1"/>
</dbReference>
<keyword evidence="9 18" id="KW-0418">Kinase</keyword>
<feature type="domain" description="Histidine kinase" evidence="16">
    <location>
        <begin position="280"/>
        <end position="491"/>
    </location>
</feature>
<dbReference type="SMART" id="SM00387">
    <property type="entry name" value="HATPase_c"/>
    <property type="match status" value="1"/>
</dbReference>
<dbReference type="InterPro" id="IPR005467">
    <property type="entry name" value="His_kinase_dom"/>
</dbReference>
<evidence type="ECO:0000256" key="6">
    <source>
        <dbReference type="ARBA" id="ARBA00022679"/>
    </source>
</evidence>
<keyword evidence="13 15" id="KW-0472">Membrane</keyword>
<comment type="subcellular location">
    <subcellularLocation>
        <location evidence="2">Cell membrane</location>
        <topology evidence="2">Multi-pass membrane protein</topology>
    </subcellularLocation>
</comment>
<keyword evidence="8" id="KW-0547">Nucleotide-binding</keyword>
<keyword evidence="5" id="KW-0597">Phosphoprotein</keyword>
<dbReference type="InterPro" id="IPR003594">
    <property type="entry name" value="HATPase_dom"/>
</dbReference>
<evidence type="ECO:0000256" key="4">
    <source>
        <dbReference type="ARBA" id="ARBA00022475"/>
    </source>
</evidence>
<dbReference type="SUPFAM" id="SSF158472">
    <property type="entry name" value="HAMP domain-like"/>
    <property type="match status" value="1"/>
</dbReference>
<gene>
    <name evidence="18" type="ORF">ACFYKX_03105</name>
</gene>
<dbReference type="Pfam" id="PF00672">
    <property type="entry name" value="HAMP"/>
    <property type="match status" value="1"/>
</dbReference>
<organism evidence="18 19">
    <name type="scientific">Cytobacillus spartinae</name>
    <dbReference type="NCBI Taxonomy" id="3299023"/>
    <lineage>
        <taxon>Bacteria</taxon>
        <taxon>Bacillati</taxon>
        <taxon>Bacillota</taxon>
        <taxon>Bacilli</taxon>
        <taxon>Bacillales</taxon>
        <taxon>Bacillaceae</taxon>
        <taxon>Cytobacillus</taxon>
    </lineage>
</organism>
<evidence type="ECO:0000256" key="14">
    <source>
        <dbReference type="SAM" id="Coils"/>
    </source>
</evidence>
<keyword evidence="6" id="KW-0808">Transferase</keyword>
<evidence type="ECO:0000256" key="13">
    <source>
        <dbReference type="ARBA" id="ARBA00023136"/>
    </source>
</evidence>
<dbReference type="EMBL" id="JBIACK010000001">
    <property type="protein sequence ID" value="MFE8699608.1"/>
    <property type="molecule type" value="Genomic_DNA"/>
</dbReference>
<dbReference type="InterPro" id="IPR050398">
    <property type="entry name" value="HssS/ArlS-like"/>
</dbReference>
<dbReference type="SUPFAM" id="SSF47384">
    <property type="entry name" value="Homodimeric domain of signal transducing histidine kinase"/>
    <property type="match status" value="1"/>
</dbReference>
<dbReference type="InterPro" id="IPR036890">
    <property type="entry name" value="HATPase_C_sf"/>
</dbReference>
<evidence type="ECO:0000313" key="19">
    <source>
        <dbReference type="Proteomes" id="UP001601059"/>
    </source>
</evidence>
<evidence type="ECO:0000313" key="18">
    <source>
        <dbReference type="EMBL" id="MFE8699608.1"/>
    </source>
</evidence>
<dbReference type="PROSITE" id="PS50885">
    <property type="entry name" value="HAMP"/>
    <property type="match status" value="1"/>
</dbReference>
<evidence type="ECO:0000256" key="3">
    <source>
        <dbReference type="ARBA" id="ARBA00012438"/>
    </source>
</evidence>